<feature type="signal peptide" evidence="10">
    <location>
        <begin position="1"/>
        <end position="23"/>
    </location>
</feature>
<feature type="active site" description="Proton acceptor" evidence="7">
    <location>
        <position position="54"/>
    </location>
</feature>
<dbReference type="PRINTS" id="PR00725">
    <property type="entry name" value="DADACBPTASE1"/>
</dbReference>
<dbReference type="Gene3D" id="3.40.710.10">
    <property type="entry name" value="DD-peptidase/beta-lactamase superfamily"/>
    <property type="match status" value="1"/>
</dbReference>
<reference evidence="12 13" key="1">
    <citation type="submission" date="2018-07" db="EMBL/GenBank/DDBJ databases">
        <title>Complete genome sequence of Psychrobacillus sp. PB01, isolated from iceberg, and comparative genome analysis of Psychrobacillus strains.</title>
        <authorList>
            <person name="Lee P.C."/>
        </authorList>
    </citation>
    <scope>NUCLEOTIDE SEQUENCE [LARGE SCALE GENOMIC DNA]</scope>
    <source>
        <strain evidence="12 13">PB01</strain>
    </source>
</reference>
<dbReference type="PANTHER" id="PTHR21581">
    <property type="entry name" value="D-ALANYL-D-ALANINE CARBOXYPEPTIDASE"/>
    <property type="match status" value="1"/>
</dbReference>
<sequence>MIVKKTLIFLLLFLFWQTNGVEASSSYVVIDVNSGRLLEGNNANAELPIASLTKVWTALTVLDSCDLNEEITISAQAASQEGSSLYLQAGEVWTVNSLLHGLLLQSGNDAAYALAEHTGGSIEGFIQMMNEKIQIAGMEHAHFTNPSGLHNDDHYASAFDMATMLRLALQNEDFYKIASAKTFKPKERNVQWRNKHKLLHYEDDAKAGKTGFTKRAGRTLVTYFKDGSKEIIVVTLNNSNDWKIHTSLADKIFANYEVVKVVEKGKYKLLNNETIEVKQDHFLLVNKEEKKQLQNVLHIPRKKDTNTPYLWNVYINNDLALRFNVTKIKR</sequence>
<evidence type="ECO:0000256" key="6">
    <source>
        <dbReference type="ARBA" id="ARBA00023316"/>
    </source>
</evidence>
<dbReference type="KEGG" id="psyo:PB01_07380"/>
<keyword evidence="3" id="KW-0378">Hydrolase</keyword>
<feature type="domain" description="Peptidase S11 D-alanyl-D-alanine carboxypeptidase A N-terminal" evidence="11">
    <location>
        <begin position="23"/>
        <end position="239"/>
    </location>
</feature>
<evidence type="ECO:0000313" key="13">
    <source>
        <dbReference type="Proteomes" id="UP000325517"/>
    </source>
</evidence>
<keyword evidence="6" id="KW-0961">Cell wall biogenesis/degradation</keyword>
<keyword evidence="12" id="KW-0645">Protease</keyword>
<evidence type="ECO:0000256" key="10">
    <source>
        <dbReference type="SAM" id="SignalP"/>
    </source>
</evidence>
<keyword evidence="4" id="KW-0133">Cell shape</keyword>
<dbReference type="InterPro" id="IPR001967">
    <property type="entry name" value="Peptidase_S11_N"/>
</dbReference>
<evidence type="ECO:0000256" key="4">
    <source>
        <dbReference type="ARBA" id="ARBA00022960"/>
    </source>
</evidence>
<dbReference type="SUPFAM" id="SSF56601">
    <property type="entry name" value="beta-lactamase/transpeptidase-like"/>
    <property type="match status" value="1"/>
</dbReference>
<dbReference type="EMBL" id="CP031223">
    <property type="protein sequence ID" value="QFF98668.1"/>
    <property type="molecule type" value="Genomic_DNA"/>
</dbReference>
<feature type="active site" description="Acyl-ester intermediate" evidence="7">
    <location>
        <position position="51"/>
    </location>
</feature>
<dbReference type="InterPro" id="IPR012338">
    <property type="entry name" value="Beta-lactam/transpept-like"/>
</dbReference>
<proteinExistence type="inferred from homology"/>
<dbReference type="OrthoDB" id="9791132at2"/>
<name>A0A5J6SLE0_9BACI</name>
<dbReference type="Proteomes" id="UP000325517">
    <property type="component" value="Chromosome"/>
</dbReference>
<keyword evidence="2 10" id="KW-0732">Signal</keyword>
<dbReference type="GO" id="GO:0009002">
    <property type="term" value="F:serine-type D-Ala-D-Ala carboxypeptidase activity"/>
    <property type="evidence" value="ECO:0007669"/>
    <property type="project" value="InterPro"/>
</dbReference>
<protein>
    <submittedName>
        <fullName evidence="12">D-alanyl-D-alanine carboxypeptidase</fullName>
    </submittedName>
</protein>
<evidence type="ECO:0000259" key="11">
    <source>
        <dbReference type="Pfam" id="PF00768"/>
    </source>
</evidence>
<keyword evidence="12" id="KW-0121">Carboxypeptidase</keyword>
<dbReference type="PANTHER" id="PTHR21581:SF33">
    <property type="entry name" value="D-ALANYL-D-ALANINE CARBOXYPEPTIDASE DACB"/>
    <property type="match status" value="1"/>
</dbReference>
<dbReference type="GO" id="GO:0071555">
    <property type="term" value="P:cell wall organization"/>
    <property type="evidence" value="ECO:0007669"/>
    <property type="project" value="UniProtKB-KW"/>
</dbReference>
<evidence type="ECO:0000256" key="8">
    <source>
        <dbReference type="PIRSR" id="PIRSR618044-2"/>
    </source>
</evidence>
<dbReference type="Pfam" id="PF00768">
    <property type="entry name" value="Peptidase_S11"/>
    <property type="match status" value="1"/>
</dbReference>
<evidence type="ECO:0000313" key="12">
    <source>
        <dbReference type="EMBL" id="QFF98668.1"/>
    </source>
</evidence>
<dbReference type="InterPro" id="IPR018044">
    <property type="entry name" value="Peptidase_S11"/>
</dbReference>
<accession>A0A5J6SLE0</accession>
<evidence type="ECO:0000256" key="5">
    <source>
        <dbReference type="ARBA" id="ARBA00022984"/>
    </source>
</evidence>
<dbReference type="GO" id="GO:0006508">
    <property type="term" value="P:proteolysis"/>
    <property type="evidence" value="ECO:0007669"/>
    <property type="project" value="InterPro"/>
</dbReference>
<evidence type="ECO:0000256" key="2">
    <source>
        <dbReference type="ARBA" id="ARBA00022729"/>
    </source>
</evidence>
<evidence type="ECO:0000256" key="3">
    <source>
        <dbReference type="ARBA" id="ARBA00022801"/>
    </source>
</evidence>
<keyword evidence="5" id="KW-0573">Peptidoglycan synthesis</keyword>
<evidence type="ECO:0000256" key="7">
    <source>
        <dbReference type="PIRSR" id="PIRSR618044-1"/>
    </source>
</evidence>
<keyword evidence="13" id="KW-1185">Reference proteome</keyword>
<organism evidence="12 13">
    <name type="scientific">Psychrobacillus glaciei</name>
    <dbReference type="NCBI Taxonomy" id="2283160"/>
    <lineage>
        <taxon>Bacteria</taxon>
        <taxon>Bacillati</taxon>
        <taxon>Bacillota</taxon>
        <taxon>Bacilli</taxon>
        <taxon>Bacillales</taxon>
        <taxon>Bacillaceae</taxon>
        <taxon>Psychrobacillus</taxon>
    </lineage>
</organism>
<evidence type="ECO:0000256" key="9">
    <source>
        <dbReference type="RuleBase" id="RU004016"/>
    </source>
</evidence>
<dbReference type="AlphaFoldDB" id="A0A5J6SLE0"/>
<dbReference type="GO" id="GO:0008360">
    <property type="term" value="P:regulation of cell shape"/>
    <property type="evidence" value="ECO:0007669"/>
    <property type="project" value="UniProtKB-KW"/>
</dbReference>
<comment type="similarity">
    <text evidence="1 9">Belongs to the peptidase S11 family.</text>
</comment>
<feature type="active site" evidence="7">
    <location>
        <position position="106"/>
    </location>
</feature>
<feature type="chain" id="PRO_5023914017" evidence="10">
    <location>
        <begin position="24"/>
        <end position="330"/>
    </location>
</feature>
<evidence type="ECO:0000256" key="1">
    <source>
        <dbReference type="ARBA" id="ARBA00007164"/>
    </source>
</evidence>
<dbReference type="GO" id="GO:0009252">
    <property type="term" value="P:peptidoglycan biosynthetic process"/>
    <property type="evidence" value="ECO:0007669"/>
    <property type="project" value="UniProtKB-KW"/>
</dbReference>
<feature type="binding site" evidence="8">
    <location>
        <position position="209"/>
    </location>
    <ligand>
        <name>substrate</name>
    </ligand>
</feature>
<gene>
    <name evidence="12" type="ORF">PB01_07380</name>
</gene>